<reference evidence="1" key="1">
    <citation type="submission" date="2022-06" db="EMBL/GenBank/DDBJ databases">
        <title>Genome sequence of Phormidium yuhuli AB48 isolated from an industrial photobioreactor environment.</title>
        <authorList>
            <person name="Qiu Y."/>
            <person name="Noonan A.J.C."/>
            <person name="Dofher K."/>
            <person name="Koch M."/>
            <person name="Kieft B."/>
            <person name="Lin X."/>
            <person name="Ziels R.M."/>
            <person name="Hallam S.J."/>
        </authorList>
    </citation>
    <scope>NUCLEOTIDE SEQUENCE</scope>
    <source>
        <strain evidence="1">AB48</strain>
    </source>
</reference>
<dbReference type="Proteomes" id="UP001056708">
    <property type="component" value="Chromosome"/>
</dbReference>
<dbReference type="InterPro" id="IPR007438">
    <property type="entry name" value="DUF488"/>
</dbReference>
<evidence type="ECO:0000313" key="2">
    <source>
        <dbReference type="Proteomes" id="UP001056708"/>
    </source>
</evidence>
<dbReference type="PANTHER" id="PTHR39337">
    <property type="entry name" value="BLR5642 PROTEIN"/>
    <property type="match status" value="1"/>
</dbReference>
<evidence type="ECO:0000313" key="1">
    <source>
        <dbReference type="EMBL" id="USR90539.1"/>
    </source>
</evidence>
<dbReference type="EMBL" id="CP098611">
    <property type="protein sequence ID" value="USR90539.1"/>
    <property type="molecule type" value="Genomic_DNA"/>
</dbReference>
<keyword evidence="2" id="KW-1185">Reference proteome</keyword>
<proteinExistence type="predicted"/>
<protein>
    <submittedName>
        <fullName evidence="1">DUF488 domain-containing protein</fullName>
    </submittedName>
</protein>
<dbReference type="PANTHER" id="PTHR39337:SF1">
    <property type="entry name" value="BLR5642 PROTEIN"/>
    <property type="match status" value="1"/>
</dbReference>
<name>A0ABY5AMU3_9CYAN</name>
<accession>A0ABY5AMU3</accession>
<dbReference type="RefSeq" id="WP_252662567.1">
    <property type="nucleotide sequence ID" value="NZ_CP098611.1"/>
</dbReference>
<gene>
    <name evidence="1" type="ORF">NEA10_17140</name>
</gene>
<organism evidence="1 2">
    <name type="scientific">Phormidium yuhuli AB48</name>
    <dbReference type="NCBI Taxonomy" id="2940671"/>
    <lineage>
        <taxon>Bacteria</taxon>
        <taxon>Bacillati</taxon>
        <taxon>Cyanobacteriota</taxon>
        <taxon>Cyanophyceae</taxon>
        <taxon>Oscillatoriophycideae</taxon>
        <taxon>Oscillatoriales</taxon>
        <taxon>Oscillatoriaceae</taxon>
        <taxon>Phormidium</taxon>
        <taxon>Phormidium yuhuli</taxon>
    </lineage>
</organism>
<dbReference type="Pfam" id="PF04343">
    <property type="entry name" value="DUF488"/>
    <property type="match status" value="1"/>
</dbReference>
<sequence>MNDSIQLFTIGFTKKGAKTFFESLQNAGVKRLLDIRLNNVSQLAGFAKKADLEYFLKTICDIDYIHLLDLAPTKEIVDEYKKNKGDWQQYEVQFLELIRQRKIEDKVSPDLIDGACFLCSEASPNHCHRRLVAEYLNQQWGNVDIQHL</sequence>